<feature type="region of interest" description="Disordered" evidence="1">
    <location>
        <begin position="52"/>
        <end position="95"/>
    </location>
</feature>
<evidence type="ECO:0008006" key="4">
    <source>
        <dbReference type="Google" id="ProtNLM"/>
    </source>
</evidence>
<dbReference type="PaxDb" id="35128-Thaps5153"/>
<feature type="compositionally biased region" description="Basic and acidic residues" evidence="1">
    <location>
        <begin position="52"/>
        <end position="63"/>
    </location>
</feature>
<organism evidence="2 3">
    <name type="scientific">Thalassiosira pseudonana</name>
    <name type="common">Marine diatom</name>
    <name type="synonym">Cyclotella nana</name>
    <dbReference type="NCBI Taxonomy" id="35128"/>
    <lineage>
        <taxon>Eukaryota</taxon>
        <taxon>Sar</taxon>
        <taxon>Stramenopiles</taxon>
        <taxon>Ochrophyta</taxon>
        <taxon>Bacillariophyta</taxon>
        <taxon>Coscinodiscophyceae</taxon>
        <taxon>Thalassiosirophycidae</taxon>
        <taxon>Thalassiosirales</taxon>
        <taxon>Thalassiosiraceae</taxon>
        <taxon>Thalassiosira</taxon>
    </lineage>
</organism>
<dbReference type="eggNOG" id="ENOG502RVQZ">
    <property type="taxonomic scope" value="Eukaryota"/>
</dbReference>
<feature type="compositionally biased region" description="Basic and acidic residues" evidence="1">
    <location>
        <begin position="672"/>
        <end position="681"/>
    </location>
</feature>
<reference evidence="2 3" key="2">
    <citation type="journal article" date="2008" name="Nature">
        <title>The Phaeodactylum genome reveals the evolutionary history of diatom genomes.</title>
        <authorList>
            <person name="Bowler C."/>
            <person name="Allen A.E."/>
            <person name="Badger J.H."/>
            <person name="Grimwood J."/>
            <person name="Jabbari K."/>
            <person name="Kuo A."/>
            <person name="Maheswari U."/>
            <person name="Martens C."/>
            <person name="Maumus F."/>
            <person name="Otillar R.P."/>
            <person name="Rayko E."/>
            <person name="Salamov A."/>
            <person name="Vandepoele K."/>
            <person name="Beszteri B."/>
            <person name="Gruber A."/>
            <person name="Heijde M."/>
            <person name="Katinka M."/>
            <person name="Mock T."/>
            <person name="Valentin K."/>
            <person name="Verret F."/>
            <person name="Berges J.A."/>
            <person name="Brownlee C."/>
            <person name="Cadoret J.P."/>
            <person name="Chiovitti A."/>
            <person name="Choi C.J."/>
            <person name="Coesel S."/>
            <person name="De Martino A."/>
            <person name="Detter J.C."/>
            <person name="Durkin C."/>
            <person name="Falciatore A."/>
            <person name="Fournet J."/>
            <person name="Haruta M."/>
            <person name="Huysman M.J."/>
            <person name="Jenkins B.D."/>
            <person name="Jiroutova K."/>
            <person name="Jorgensen R.E."/>
            <person name="Joubert Y."/>
            <person name="Kaplan A."/>
            <person name="Kroger N."/>
            <person name="Kroth P.G."/>
            <person name="La Roche J."/>
            <person name="Lindquist E."/>
            <person name="Lommer M."/>
            <person name="Martin-Jezequel V."/>
            <person name="Lopez P.J."/>
            <person name="Lucas S."/>
            <person name="Mangogna M."/>
            <person name="McGinnis K."/>
            <person name="Medlin L.K."/>
            <person name="Montsant A."/>
            <person name="Oudot-Le Secq M.P."/>
            <person name="Napoli C."/>
            <person name="Obornik M."/>
            <person name="Parker M.S."/>
            <person name="Petit J.L."/>
            <person name="Porcel B.M."/>
            <person name="Poulsen N."/>
            <person name="Robison M."/>
            <person name="Rychlewski L."/>
            <person name="Rynearson T.A."/>
            <person name="Schmutz J."/>
            <person name="Shapiro H."/>
            <person name="Siaut M."/>
            <person name="Stanley M."/>
            <person name="Sussman M.R."/>
            <person name="Taylor A.R."/>
            <person name="Vardi A."/>
            <person name="von Dassow P."/>
            <person name="Vyverman W."/>
            <person name="Willis A."/>
            <person name="Wyrwicz L.S."/>
            <person name="Rokhsar D.S."/>
            <person name="Weissenbach J."/>
            <person name="Armbrust E.V."/>
            <person name="Green B.R."/>
            <person name="Van de Peer Y."/>
            <person name="Grigoriev I.V."/>
        </authorList>
    </citation>
    <scope>NUCLEOTIDE SEQUENCE [LARGE SCALE GENOMIC DNA]</scope>
    <source>
        <strain evidence="2 3">CCMP1335</strain>
    </source>
</reference>
<evidence type="ECO:0000313" key="2">
    <source>
        <dbReference type="EMBL" id="EED92325.1"/>
    </source>
</evidence>
<proteinExistence type="predicted"/>
<feature type="region of interest" description="Disordered" evidence="1">
    <location>
        <begin position="654"/>
        <end position="702"/>
    </location>
</feature>
<dbReference type="GeneID" id="7449698"/>
<reference evidence="2 3" key="1">
    <citation type="journal article" date="2004" name="Science">
        <title>The genome of the diatom Thalassiosira pseudonana: ecology, evolution, and metabolism.</title>
        <authorList>
            <person name="Armbrust E.V."/>
            <person name="Berges J.A."/>
            <person name="Bowler C."/>
            <person name="Green B.R."/>
            <person name="Martinez D."/>
            <person name="Putnam N.H."/>
            <person name="Zhou S."/>
            <person name="Allen A.E."/>
            <person name="Apt K.E."/>
            <person name="Bechner M."/>
            <person name="Brzezinski M.A."/>
            <person name="Chaal B.K."/>
            <person name="Chiovitti A."/>
            <person name="Davis A.K."/>
            <person name="Demarest M.S."/>
            <person name="Detter J.C."/>
            <person name="Glavina T."/>
            <person name="Goodstein D."/>
            <person name="Hadi M.Z."/>
            <person name="Hellsten U."/>
            <person name="Hildebrand M."/>
            <person name="Jenkins B.D."/>
            <person name="Jurka J."/>
            <person name="Kapitonov V.V."/>
            <person name="Kroger N."/>
            <person name="Lau W.W."/>
            <person name="Lane T.W."/>
            <person name="Larimer F.W."/>
            <person name="Lippmeier J.C."/>
            <person name="Lucas S."/>
            <person name="Medina M."/>
            <person name="Montsant A."/>
            <person name="Obornik M."/>
            <person name="Parker M.S."/>
            <person name="Palenik B."/>
            <person name="Pazour G.J."/>
            <person name="Richardson P.M."/>
            <person name="Rynearson T.A."/>
            <person name="Saito M.A."/>
            <person name="Schwartz D.C."/>
            <person name="Thamatrakoln K."/>
            <person name="Valentin K."/>
            <person name="Vardi A."/>
            <person name="Wilkerson F.P."/>
            <person name="Rokhsar D.S."/>
        </authorList>
    </citation>
    <scope>NUCLEOTIDE SEQUENCE [LARGE SCALE GENOMIC DNA]</scope>
    <source>
        <strain evidence="2 3">CCMP1335</strain>
    </source>
</reference>
<dbReference type="EMBL" id="CM000642">
    <property type="protein sequence ID" value="EED92325.1"/>
    <property type="molecule type" value="Genomic_DNA"/>
</dbReference>
<dbReference type="HOGENOM" id="CLU_393072_0_0_1"/>
<evidence type="ECO:0000313" key="3">
    <source>
        <dbReference type="Proteomes" id="UP000001449"/>
    </source>
</evidence>
<dbReference type="Proteomes" id="UP000001449">
    <property type="component" value="Chromosome 5"/>
</dbReference>
<dbReference type="KEGG" id="tps:THAPSDRAFT_5153"/>
<keyword evidence="3" id="KW-1185">Reference proteome</keyword>
<dbReference type="Gene3D" id="3.30.710.10">
    <property type="entry name" value="Potassium Channel Kv1.1, Chain A"/>
    <property type="match status" value="1"/>
</dbReference>
<dbReference type="InterPro" id="IPR011333">
    <property type="entry name" value="SKP1/BTB/POZ_sf"/>
</dbReference>
<dbReference type="InParanoid" id="B8C242"/>
<dbReference type="OMA" id="WHWASLE"/>
<name>B8C242_THAPS</name>
<accession>B8C242</accession>
<feature type="compositionally biased region" description="Low complexity" evidence="1">
    <location>
        <begin position="64"/>
        <end position="73"/>
    </location>
</feature>
<dbReference type="AlphaFoldDB" id="B8C242"/>
<gene>
    <name evidence="2" type="ORF">THAPSDRAFT_5153</name>
</gene>
<protein>
    <recommendedName>
        <fullName evidence="4">BTB domain-containing protein</fullName>
    </recommendedName>
</protein>
<sequence>MDNPEEPIDDEAAAQAFQEAMWLADAAGDPADPDLAEVPGGMPDFVRQLLRDRRNAARPRQEAEAAAAEALGGVVNGGGDEEDDDGENEDHEEEEEEVVEAVIGEAVDAGVAGEVFGEGGVKVTRALKCPLVLYLESDDDLQDLSPKNNILKRGVSVYIGLDKSTKLSEVFQQYCNFVNSKVKHVVYKSHYGHVPGTVKPSDFEFIHCTLLDAANTVETSAMMKNDRIKVRLNRSKERSTKSEIVRQQRESDRKFFKDLRQMLPNSSPEGMGYDVILDCRGKVMDERGFSQNVLATTVRANSVILSKRCKWLGLKIYNAKEEQSRREELAVLPYEDEKDYCTMDSDDEDGVVPLRGAVGNNLAGDSPALAAEVEDDDEDDLPSPKKPRAVLKSPHLAANANSVCVPLDHSPEAVKILLEYCYTNRVHSLGQDAFIKASKFASPKEVGMLAAKETGPVAPFRKHEWPDAGFPNVSLHLALAGIALAEEAHMPRLSLMCEIAASQLVTLKNVIDVLSACQLQQQKTGNRLPLLRKAAMLDCVYAHGSMGIDRLYEKPSFKANLEEKRTLVVPSLLEGTVEVLPTNVLAVKDWQKKKDKMETDTKITHLREDSLDKNNRDNERKRWRQPAVISRRVETAFGTEELGISSPIVKAVLRYGDPPPVNYSRMGKRKSRSDANNKPDWQRGSTARSSSRRSRRRGDDSI</sequence>
<feature type="compositionally biased region" description="Acidic residues" evidence="1">
    <location>
        <begin position="79"/>
        <end position="95"/>
    </location>
</feature>
<dbReference type="RefSeq" id="XP_002290573.1">
    <property type="nucleotide sequence ID" value="XM_002290537.1"/>
</dbReference>
<evidence type="ECO:0000256" key="1">
    <source>
        <dbReference type="SAM" id="MobiDB-lite"/>
    </source>
</evidence>